<dbReference type="Pfam" id="PF00180">
    <property type="entry name" value="Iso_dh"/>
    <property type="match status" value="1"/>
</dbReference>
<dbReference type="GO" id="GO:0004449">
    <property type="term" value="F:isocitrate dehydrogenase (NAD+) activity"/>
    <property type="evidence" value="ECO:0007669"/>
    <property type="project" value="UniProtKB-EC"/>
</dbReference>
<dbReference type="InterPro" id="IPR019818">
    <property type="entry name" value="IsoCit/isopropylmalate_DH_CS"/>
</dbReference>
<dbReference type="GO" id="GO:0006099">
    <property type="term" value="P:tricarboxylic acid cycle"/>
    <property type="evidence" value="ECO:0007669"/>
    <property type="project" value="TreeGrafter"/>
</dbReference>
<dbReference type="HOGENOM" id="CLU_031953_0_1_0"/>
<accession>D2R7H1</accession>
<keyword evidence="2 4" id="KW-0560">Oxidoreductase</keyword>
<protein>
    <submittedName>
        <fullName evidence="4">Isocitrate dehydrogenase (NAD(+))</fullName>
        <ecNumber evidence="4">1.1.1.41</ecNumber>
    </submittedName>
</protein>
<comment type="similarity">
    <text evidence="1">Belongs to the isocitrate and isopropylmalate dehydrogenases family.</text>
</comment>
<dbReference type="GO" id="GO:0000287">
    <property type="term" value="F:magnesium ion binding"/>
    <property type="evidence" value="ECO:0007669"/>
    <property type="project" value="InterPro"/>
</dbReference>
<organism evidence="4 5">
    <name type="scientific">Pirellula staleyi (strain ATCC 27377 / DSM 6068 / ICPB 4128)</name>
    <name type="common">Pirella staleyi</name>
    <dbReference type="NCBI Taxonomy" id="530564"/>
    <lineage>
        <taxon>Bacteria</taxon>
        <taxon>Pseudomonadati</taxon>
        <taxon>Planctomycetota</taxon>
        <taxon>Planctomycetia</taxon>
        <taxon>Pirellulales</taxon>
        <taxon>Pirellulaceae</taxon>
        <taxon>Pirellula</taxon>
    </lineage>
</organism>
<dbReference type="GO" id="GO:0006102">
    <property type="term" value="P:isocitrate metabolic process"/>
    <property type="evidence" value="ECO:0007669"/>
    <property type="project" value="TreeGrafter"/>
</dbReference>
<dbReference type="KEGG" id="psl:Psta_0983"/>
<name>D2R7H1_PIRSD</name>
<dbReference type="GO" id="GO:0051287">
    <property type="term" value="F:NAD binding"/>
    <property type="evidence" value="ECO:0007669"/>
    <property type="project" value="InterPro"/>
</dbReference>
<keyword evidence="5" id="KW-1185">Reference proteome</keyword>
<evidence type="ECO:0000313" key="5">
    <source>
        <dbReference type="Proteomes" id="UP000001887"/>
    </source>
</evidence>
<dbReference type="AlphaFoldDB" id="D2R7H1"/>
<evidence type="ECO:0000313" key="4">
    <source>
        <dbReference type="EMBL" id="ADB15667.1"/>
    </source>
</evidence>
<dbReference type="STRING" id="530564.Psta_0983"/>
<reference evidence="4 5" key="1">
    <citation type="journal article" date="2009" name="Stand. Genomic Sci.">
        <title>Complete genome sequence of Pirellula staleyi type strain (ATCC 27377).</title>
        <authorList>
            <person name="Clum A."/>
            <person name="Tindall B.J."/>
            <person name="Sikorski J."/>
            <person name="Ivanova N."/>
            <person name="Mavrommatis K."/>
            <person name="Lucas S."/>
            <person name="Glavina del Rio T."/>
            <person name="Nolan M."/>
            <person name="Chen F."/>
            <person name="Tice H."/>
            <person name="Pitluck S."/>
            <person name="Cheng J.F."/>
            <person name="Chertkov O."/>
            <person name="Brettin T."/>
            <person name="Han C."/>
            <person name="Detter J.C."/>
            <person name="Kuske C."/>
            <person name="Bruce D."/>
            <person name="Goodwin L."/>
            <person name="Ovchinikova G."/>
            <person name="Pati A."/>
            <person name="Mikhailova N."/>
            <person name="Chen A."/>
            <person name="Palaniappan K."/>
            <person name="Land M."/>
            <person name="Hauser L."/>
            <person name="Chang Y.J."/>
            <person name="Jeffries C.D."/>
            <person name="Chain P."/>
            <person name="Rohde M."/>
            <person name="Goker M."/>
            <person name="Bristow J."/>
            <person name="Eisen J.A."/>
            <person name="Markowitz V."/>
            <person name="Hugenholtz P."/>
            <person name="Kyrpides N.C."/>
            <person name="Klenk H.P."/>
            <person name="Lapidus A."/>
        </authorList>
    </citation>
    <scope>NUCLEOTIDE SEQUENCE [LARGE SCALE GENOMIC DNA]</scope>
    <source>
        <strain evidence="5">ATCC 27377 / DSM 6068 / ICPB 4128</strain>
    </source>
</reference>
<evidence type="ECO:0000256" key="1">
    <source>
        <dbReference type="ARBA" id="ARBA00007769"/>
    </source>
</evidence>
<dbReference type="PANTHER" id="PTHR11835">
    <property type="entry name" value="DECARBOXYLATING DEHYDROGENASES-ISOCITRATE, ISOPROPYLMALATE, TARTRATE"/>
    <property type="match status" value="1"/>
</dbReference>
<evidence type="ECO:0000259" key="3">
    <source>
        <dbReference type="SMART" id="SM01329"/>
    </source>
</evidence>
<dbReference type="SMART" id="SM01329">
    <property type="entry name" value="Iso_dh"/>
    <property type="match status" value="1"/>
</dbReference>
<dbReference type="EMBL" id="CP001848">
    <property type="protein sequence ID" value="ADB15667.1"/>
    <property type="molecule type" value="Genomic_DNA"/>
</dbReference>
<feature type="domain" description="Isopropylmalate dehydrogenase-like" evidence="3">
    <location>
        <begin position="4"/>
        <end position="360"/>
    </location>
</feature>
<dbReference type="Gene3D" id="3.40.718.10">
    <property type="entry name" value="Isopropylmalate Dehydrogenase"/>
    <property type="match status" value="1"/>
</dbReference>
<proteinExistence type="inferred from homology"/>
<evidence type="ECO:0000256" key="2">
    <source>
        <dbReference type="ARBA" id="ARBA00023002"/>
    </source>
</evidence>
<dbReference type="SUPFAM" id="SSF53659">
    <property type="entry name" value="Isocitrate/Isopropylmalate dehydrogenase-like"/>
    <property type="match status" value="1"/>
</dbReference>
<dbReference type="EC" id="1.1.1.41" evidence="4"/>
<dbReference type="Proteomes" id="UP000001887">
    <property type="component" value="Chromosome"/>
</dbReference>
<sequence length="366" mass="39466">MAHDVTLITGDGTGPELAEAARLCVDATGVAINWDVQEAGVDVMARTGTPLPDSVLDSVRRTKCALKAPITTPVGGGFRSINVHLRQELGLYACIRPCKQYPGVRSYFSQLGIDIVIVRENTEDLYAGVEFEAGKPATGELIEFINKISTDKKIKTKFEETGVSIKPISRSGTERIVRCAFDYARKHGRKKVTAVHKANIMKYSDGLYLQTATKVAAEYPDIQFEERIVDNMCMQLVQKPELYDVIVLPNLYGDIISDLGAGLVGGLGVAPGENVGPGGAVFEATHGSAPKYKGLNKVNPTALILSGMLMLRHLGEIDAAARLEKAVGDVIAEGKFVTYDLKADRNDPTAVGTREMAQAICDKLKA</sequence>
<dbReference type="InterPro" id="IPR024084">
    <property type="entry name" value="IsoPropMal-DH-like_dom"/>
</dbReference>
<gene>
    <name evidence="4" type="ordered locus">Psta_0983</name>
</gene>
<dbReference type="OrthoDB" id="9806254at2"/>
<dbReference type="PROSITE" id="PS00470">
    <property type="entry name" value="IDH_IMDH"/>
    <property type="match status" value="1"/>
</dbReference>
<dbReference type="eggNOG" id="COG0473">
    <property type="taxonomic scope" value="Bacteria"/>
</dbReference>
<dbReference type="PANTHER" id="PTHR11835:SF34">
    <property type="entry name" value="ISOCITRATE DEHYDROGENASE [NAD] SUBUNIT ALPHA, MITOCHONDRIAL"/>
    <property type="match status" value="1"/>
</dbReference>